<keyword evidence="3" id="KW-0408">Iron</keyword>
<gene>
    <name evidence="4" type="ORF">ALMOND_2B000235</name>
</gene>
<evidence type="ECO:0000256" key="3">
    <source>
        <dbReference type="ARBA" id="ARBA00023004"/>
    </source>
</evidence>
<dbReference type="Gene3D" id="1.10.630.10">
    <property type="entry name" value="Cytochrome P450"/>
    <property type="match status" value="1"/>
</dbReference>
<dbReference type="Gramene" id="VVA21799">
    <property type="protein sequence ID" value="VVA21799"/>
    <property type="gene ID" value="Prudul26B000235"/>
</dbReference>
<evidence type="ECO:0000256" key="1">
    <source>
        <dbReference type="ARBA" id="ARBA00010617"/>
    </source>
</evidence>
<evidence type="ECO:0000313" key="5">
    <source>
        <dbReference type="Proteomes" id="UP000327085"/>
    </source>
</evidence>
<dbReference type="SUPFAM" id="SSF48264">
    <property type="entry name" value="Cytochrome P450"/>
    <property type="match status" value="1"/>
</dbReference>
<proteinExistence type="inferred from homology"/>
<dbReference type="GO" id="GO:0016705">
    <property type="term" value="F:oxidoreductase activity, acting on paired donors, with incorporation or reduction of molecular oxygen"/>
    <property type="evidence" value="ECO:0007669"/>
    <property type="project" value="InterPro"/>
</dbReference>
<dbReference type="GO" id="GO:0004497">
    <property type="term" value="F:monooxygenase activity"/>
    <property type="evidence" value="ECO:0007669"/>
    <property type="project" value="InterPro"/>
</dbReference>
<dbReference type="EMBL" id="CABIKO010000054">
    <property type="protein sequence ID" value="VVA21799.1"/>
    <property type="molecule type" value="Genomic_DNA"/>
</dbReference>
<dbReference type="InterPro" id="IPR036396">
    <property type="entry name" value="Cyt_P450_sf"/>
</dbReference>
<dbReference type="Pfam" id="PF00067">
    <property type="entry name" value="p450"/>
    <property type="match status" value="1"/>
</dbReference>
<dbReference type="AlphaFoldDB" id="A0A5E4F3X6"/>
<organism evidence="4 5">
    <name type="scientific">Prunus dulcis</name>
    <name type="common">Almond</name>
    <name type="synonym">Amygdalus dulcis</name>
    <dbReference type="NCBI Taxonomy" id="3755"/>
    <lineage>
        <taxon>Eukaryota</taxon>
        <taxon>Viridiplantae</taxon>
        <taxon>Streptophyta</taxon>
        <taxon>Embryophyta</taxon>
        <taxon>Tracheophyta</taxon>
        <taxon>Spermatophyta</taxon>
        <taxon>Magnoliopsida</taxon>
        <taxon>eudicotyledons</taxon>
        <taxon>Gunneridae</taxon>
        <taxon>Pentapetalae</taxon>
        <taxon>rosids</taxon>
        <taxon>fabids</taxon>
        <taxon>Rosales</taxon>
        <taxon>Rosaceae</taxon>
        <taxon>Amygdaloideae</taxon>
        <taxon>Amygdaleae</taxon>
        <taxon>Prunus</taxon>
    </lineage>
</organism>
<dbReference type="GO" id="GO:0020037">
    <property type="term" value="F:heme binding"/>
    <property type="evidence" value="ECO:0007669"/>
    <property type="project" value="InterPro"/>
</dbReference>
<evidence type="ECO:0000313" key="4">
    <source>
        <dbReference type="EMBL" id="VVA21799.1"/>
    </source>
</evidence>
<name>A0A5E4F3X6_PRUDU</name>
<dbReference type="Proteomes" id="UP000327085">
    <property type="component" value="Chromosome 5"/>
</dbReference>
<dbReference type="GO" id="GO:0005506">
    <property type="term" value="F:iron ion binding"/>
    <property type="evidence" value="ECO:0007669"/>
    <property type="project" value="InterPro"/>
</dbReference>
<dbReference type="PANTHER" id="PTHR47955">
    <property type="entry name" value="CYTOCHROME P450 FAMILY 71 PROTEIN"/>
    <property type="match status" value="1"/>
</dbReference>
<evidence type="ECO:0000256" key="2">
    <source>
        <dbReference type="ARBA" id="ARBA00022723"/>
    </source>
</evidence>
<comment type="similarity">
    <text evidence="1">Belongs to the cytochrome P450 family.</text>
</comment>
<reference evidence="5" key="1">
    <citation type="journal article" date="2020" name="Plant J.">
        <title>Transposons played a major role in the diversification between the closely related almond and peach genomes: results from the almond genome sequence.</title>
        <authorList>
            <person name="Alioto T."/>
            <person name="Alexiou K.G."/>
            <person name="Bardil A."/>
            <person name="Barteri F."/>
            <person name="Castanera R."/>
            <person name="Cruz F."/>
            <person name="Dhingra A."/>
            <person name="Duval H."/>
            <person name="Fernandez I Marti A."/>
            <person name="Frias L."/>
            <person name="Galan B."/>
            <person name="Garcia J.L."/>
            <person name="Howad W."/>
            <person name="Gomez-Garrido J."/>
            <person name="Gut M."/>
            <person name="Julca I."/>
            <person name="Morata J."/>
            <person name="Puigdomenech P."/>
            <person name="Ribeca P."/>
            <person name="Rubio Cabetas M.J."/>
            <person name="Vlasova A."/>
            <person name="Wirthensohn M."/>
            <person name="Garcia-Mas J."/>
            <person name="Gabaldon T."/>
            <person name="Casacuberta J.M."/>
            <person name="Arus P."/>
        </authorList>
    </citation>
    <scope>NUCLEOTIDE SEQUENCE [LARGE SCALE GENOMIC DNA]</scope>
    <source>
        <strain evidence="5">cv. Texas</strain>
    </source>
</reference>
<accession>A0A5E4F3X6</accession>
<dbReference type="PANTHER" id="PTHR47955:SF15">
    <property type="entry name" value="CYTOCHROME P450 71A2-LIKE"/>
    <property type="match status" value="1"/>
</dbReference>
<dbReference type="InParanoid" id="A0A5E4F3X6"/>
<keyword evidence="2" id="KW-0479">Metal-binding</keyword>
<dbReference type="InterPro" id="IPR001128">
    <property type="entry name" value="Cyt_P450"/>
</dbReference>
<sequence length="185" mass="21396">MTSHSLTVPKSTIYEKLLYNYKDISTAPYGEYWRLMKNICVLNLLSSKRLVVGRWLRSFWRSSQSYWDAVCALGTISHPLLWLTRVNGLDAKLDKVAKQFDDFLDAVVQEYMDRCSESGNDGGQVRIENEEQKDLVDVLLDIQKENLVGLPIDRDMLTVGTDSTHTILEWVMTELLRHPRIMNKL</sequence>
<protein>
    <submittedName>
        <fullName evidence="4">PREDICTED: cytochrome</fullName>
    </submittedName>
</protein>